<gene>
    <name evidence="2" type="ORF">FVEG_01845</name>
</gene>
<protein>
    <submittedName>
        <fullName evidence="2">Uncharacterized protein</fullName>
    </submittedName>
</protein>
<dbReference type="Proteomes" id="UP000009096">
    <property type="component" value="Chromosome 6"/>
</dbReference>
<name>W7LT73_GIBM7</name>
<proteinExistence type="predicted"/>
<accession>W7LT73</accession>
<feature type="region of interest" description="Disordered" evidence="1">
    <location>
        <begin position="204"/>
        <end position="245"/>
    </location>
</feature>
<dbReference type="RefSeq" id="XP_018744875.1">
    <property type="nucleotide sequence ID" value="XM_018888851.1"/>
</dbReference>
<sequence>MKYKLLKAEVYKLQDGSPGNDEEAILKKLLTLEVADVKSLSKMPDFKMILSHLEMMLCAQSENPYQVVYSPAFRCNSTKYLGVTFKVCDKDKLPHEPGFWLNDINNVAMDDAPSEIEASETMSTRMMTAILDLWHPVEGLEDLGHRWKRFSSTVLHNAVLWGDYTQQPYLAIMSAQAEAYYPDILHLYSHLFPQDLINYDQDVNAGSEESGEDAEFVNDGSPGVRSLDMDMGSGDDGSDDGSDDESVCLSVIEVMNIDSSLDDSDYEP</sequence>
<evidence type="ECO:0000256" key="1">
    <source>
        <dbReference type="SAM" id="MobiDB-lite"/>
    </source>
</evidence>
<keyword evidence="3" id="KW-1185">Reference proteome</keyword>
<dbReference type="EMBL" id="DS022243">
    <property type="protein sequence ID" value="EWG38684.1"/>
    <property type="molecule type" value="Genomic_DNA"/>
</dbReference>
<dbReference type="VEuPathDB" id="FungiDB:FVEG_01845"/>
<dbReference type="EMBL" id="CM000583">
    <property type="protein sequence ID" value="EWG38684.1"/>
    <property type="molecule type" value="Genomic_DNA"/>
</dbReference>
<dbReference type="AlphaFoldDB" id="W7LT73"/>
<feature type="compositionally biased region" description="Acidic residues" evidence="1">
    <location>
        <begin position="236"/>
        <end position="245"/>
    </location>
</feature>
<evidence type="ECO:0000313" key="2">
    <source>
        <dbReference type="EMBL" id="EWG38684.1"/>
    </source>
</evidence>
<dbReference type="OrthoDB" id="5068513at2759"/>
<evidence type="ECO:0000313" key="3">
    <source>
        <dbReference type="Proteomes" id="UP000009096"/>
    </source>
</evidence>
<dbReference type="GeneID" id="30060099"/>
<reference evidence="2 3" key="1">
    <citation type="journal article" date="2010" name="Nature">
        <title>Comparative genomics reveals mobile pathogenicity chromosomes in Fusarium.</title>
        <authorList>
            <person name="Ma L.J."/>
            <person name="van der Does H.C."/>
            <person name="Borkovich K.A."/>
            <person name="Coleman J.J."/>
            <person name="Daboussi M.J."/>
            <person name="Di Pietro A."/>
            <person name="Dufresne M."/>
            <person name="Freitag M."/>
            <person name="Grabherr M."/>
            <person name="Henrissat B."/>
            <person name="Houterman P.M."/>
            <person name="Kang S."/>
            <person name="Shim W.B."/>
            <person name="Woloshuk C."/>
            <person name="Xie X."/>
            <person name="Xu J.R."/>
            <person name="Antoniw J."/>
            <person name="Baker S.E."/>
            <person name="Bluhm B.H."/>
            <person name="Breakspear A."/>
            <person name="Brown D.W."/>
            <person name="Butchko R.A."/>
            <person name="Chapman S."/>
            <person name="Coulson R."/>
            <person name="Coutinho P.M."/>
            <person name="Danchin E.G."/>
            <person name="Diener A."/>
            <person name="Gale L.R."/>
            <person name="Gardiner D.M."/>
            <person name="Goff S."/>
            <person name="Hammond-Kosack K.E."/>
            <person name="Hilburn K."/>
            <person name="Hua-Van A."/>
            <person name="Jonkers W."/>
            <person name="Kazan K."/>
            <person name="Kodira C.D."/>
            <person name="Koehrsen M."/>
            <person name="Kumar L."/>
            <person name="Lee Y.H."/>
            <person name="Li L."/>
            <person name="Manners J.M."/>
            <person name="Miranda-Saavedra D."/>
            <person name="Mukherjee M."/>
            <person name="Park G."/>
            <person name="Park J."/>
            <person name="Park S.Y."/>
            <person name="Proctor R.H."/>
            <person name="Regev A."/>
            <person name="Ruiz-Roldan M.C."/>
            <person name="Sain D."/>
            <person name="Sakthikumar S."/>
            <person name="Sykes S."/>
            <person name="Schwartz D.C."/>
            <person name="Turgeon B.G."/>
            <person name="Wapinski I."/>
            <person name="Yoder O."/>
            <person name="Young S."/>
            <person name="Zeng Q."/>
            <person name="Zhou S."/>
            <person name="Galagan J."/>
            <person name="Cuomo C.A."/>
            <person name="Kistler H.C."/>
            <person name="Rep M."/>
        </authorList>
    </citation>
    <scope>NUCLEOTIDE SEQUENCE [LARGE SCALE GENOMIC DNA]</scope>
    <source>
        <strain evidence="3">M3125 / FGSC 7600</strain>
    </source>
</reference>
<dbReference type="KEGG" id="fvr:FVEG_01845"/>
<organism evidence="2 3">
    <name type="scientific">Gibberella moniliformis (strain M3125 / FGSC 7600)</name>
    <name type="common">Maize ear and stalk rot fungus</name>
    <name type="synonym">Fusarium verticillioides</name>
    <dbReference type="NCBI Taxonomy" id="334819"/>
    <lineage>
        <taxon>Eukaryota</taxon>
        <taxon>Fungi</taxon>
        <taxon>Dikarya</taxon>
        <taxon>Ascomycota</taxon>
        <taxon>Pezizomycotina</taxon>
        <taxon>Sordariomycetes</taxon>
        <taxon>Hypocreomycetidae</taxon>
        <taxon>Hypocreales</taxon>
        <taxon>Nectriaceae</taxon>
        <taxon>Fusarium</taxon>
        <taxon>Fusarium fujikuroi species complex</taxon>
    </lineage>
</organism>